<proteinExistence type="predicted"/>
<dbReference type="Gene3D" id="1.10.150.50">
    <property type="entry name" value="Transcription Factor, Ets-1"/>
    <property type="match status" value="1"/>
</dbReference>
<evidence type="ECO:0000256" key="2">
    <source>
        <dbReference type="ARBA" id="ARBA00023054"/>
    </source>
</evidence>
<feature type="region of interest" description="Disordered" evidence="3">
    <location>
        <begin position="245"/>
        <end position="337"/>
    </location>
</feature>
<feature type="region of interest" description="Disordered" evidence="3">
    <location>
        <begin position="133"/>
        <end position="223"/>
    </location>
</feature>
<reference evidence="5 6" key="1">
    <citation type="submission" date="2021-07" db="EMBL/GenBank/DDBJ databases">
        <authorList>
            <person name="Imarazene B."/>
            <person name="Zahm M."/>
            <person name="Klopp C."/>
            <person name="Cabau C."/>
            <person name="Beille S."/>
            <person name="Jouanno E."/>
            <person name="Castinel A."/>
            <person name="Lluch J."/>
            <person name="Gil L."/>
            <person name="Kuchtly C."/>
            <person name="Lopez Roques C."/>
            <person name="Donnadieu C."/>
            <person name="Parrinello H."/>
            <person name="Journot L."/>
            <person name="Du K."/>
            <person name="Schartl M."/>
            <person name="Retaux S."/>
            <person name="Guiguen Y."/>
        </authorList>
    </citation>
    <scope>NUCLEOTIDE SEQUENCE [LARGE SCALE GENOMIC DNA]</scope>
    <source>
        <strain evidence="5">Pach_M1</strain>
        <tissue evidence="5">Testis</tissue>
    </source>
</reference>
<keyword evidence="1" id="KW-0597">Phosphoprotein</keyword>
<feature type="domain" description="SAM" evidence="4">
    <location>
        <begin position="347"/>
        <end position="410"/>
    </location>
</feature>
<organism evidence="5 6">
    <name type="scientific">Astyanax mexicanus</name>
    <name type="common">Blind cave fish</name>
    <name type="synonym">Astyanax fasciatus mexicanus</name>
    <dbReference type="NCBI Taxonomy" id="7994"/>
    <lineage>
        <taxon>Eukaryota</taxon>
        <taxon>Metazoa</taxon>
        <taxon>Chordata</taxon>
        <taxon>Craniata</taxon>
        <taxon>Vertebrata</taxon>
        <taxon>Euteleostomi</taxon>
        <taxon>Actinopterygii</taxon>
        <taxon>Neopterygii</taxon>
        <taxon>Teleostei</taxon>
        <taxon>Ostariophysi</taxon>
        <taxon>Characiformes</taxon>
        <taxon>Characoidei</taxon>
        <taxon>Acestrorhamphidae</taxon>
        <taxon>Acestrorhamphinae</taxon>
        <taxon>Astyanax</taxon>
    </lineage>
</organism>
<protein>
    <submittedName>
        <fullName evidence="5">Sterile alpha motif domain-containing protein 14 isoform X1</fullName>
    </submittedName>
</protein>
<dbReference type="GO" id="GO:0015629">
    <property type="term" value="C:actin cytoskeleton"/>
    <property type="evidence" value="ECO:0007669"/>
    <property type="project" value="TreeGrafter"/>
</dbReference>
<dbReference type="CDD" id="cd09512">
    <property type="entry name" value="SAM_Neurabin-like"/>
    <property type="match status" value="1"/>
</dbReference>
<feature type="compositionally biased region" description="Low complexity" evidence="3">
    <location>
        <begin position="170"/>
        <end position="181"/>
    </location>
</feature>
<dbReference type="Pfam" id="PF07647">
    <property type="entry name" value="SAM_2"/>
    <property type="match status" value="1"/>
</dbReference>
<dbReference type="PANTHER" id="PTHR16154">
    <property type="entry name" value="NEURABIN"/>
    <property type="match status" value="1"/>
</dbReference>
<dbReference type="FunFam" id="1.10.150.50:FF:000008">
    <property type="entry name" value="Neurabin-1 isoform 1-like protein"/>
    <property type="match status" value="1"/>
</dbReference>
<dbReference type="InterPro" id="IPR001660">
    <property type="entry name" value="SAM"/>
</dbReference>
<evidence type="ECO:0000313" key="6">
    <source>
        <dbReference type="Proteomes" id="UP000752171"/>
    </source>
</evidence>
<dbReference type="GO" id="GO:0051015">
    <property type="term" value="F:actin filament binding"/>
    <property type="evidence" value="ECO:0007669"/>
    <property type="project" value="TreeGrafter"/>
</dbReference>
<dbReference type="InterPro" id="IPR043446">
    <property type="entry name" value="Neurabin-like"/>
</dbReference>
<dbReference type="PROSITE" id="PS50105">
    <property type="entry name" value="SAM_DOMAIN"/>
    <property type="match status" value="1"/>
</dbReference>
<dbReference type="Proteomes" id="UP000752171">
    <property type="component" value="Unassembled WGS sequence"/>
</dbReference>
<dbReference type="GO" id="GO:0019722">
    <property type="term" value="P:calcium-mediated signaling"/>
    <property type="evidence" value="ECO:0007669"/>
    <property type="project" value="TreeGrafter"/>
</dbReference>
<gene>
    <name evidence="5" type="primary">SAMD14</name>
    <name evidence="5" type="ORF">AMEX_G5019</name>
</gene>
<keyword evidence="2" id="KW-0175">Coiled coil</keyword>
<dbReference type="PANTHER" id="PTHR16154:SF24">
    <property type="entry name" value="NEURABIN-2"/>
    <property type="match status" value="1"/>
</dbReference>
<dbReference type="InterPro" id="IPR013761">
    <property type="entry name" value="SAM/pointed_sf"/>
</dbReference>
<evidence type="ECO:0000256" key="3">
    <source>
        <dbReference type="SAM" id="MobiDB-lite"/>
    </source>
</evidence>
<dbReference type="GO" id="GO:0030425">
    <property type="term" value="C:dendrite"/>
    <property type="evidence" value="ECO:0007669"/>
    <property type="project" value="TreeGrafter"/>
</dbReference>
<name>A0A8T2M8I3_ASTMX</name>
<dbReference type="GO" id="GO:0014069">
    <property type="term" value="C:postsynaptic density"/>
    <property type="evidence" value="ECO:0007669"/>
    <property type="project" value="TreeGrafter"/>
</dbReference>
<evidence type="ECO:0000313" key="5">
    <source>
        <dbReference type="EMBL" id="KAG9279494.1"/>
    </source>
</evidence>
<evidence type="ECO:0000256" key="1">
    <source>
        <dbReference type="ARBA" id="ARBA00022553"/>
    </source>
</evidence>
<dbReference type="GO" id="GO:0031175">
    <property type="term" value="P:neuron projection development"/>
    <property type="evidence" value="ECO:0007669"/>
    <property type="project" value="TreeGrafter"/>
</dbReference>
<dbReference type="SMART" id="SM00454">
    <property type="entry name" value="SAM"/>
    <property type="match status" value="1"/>
</dbReference>
<dbReference type="SUPFAM" id="SSF47769">
    <property type="entry name" value="SAM/Pointed domain"/>
    <property type="match status" value="1"/>
</dbReference>
<accession>A0A8T2M8I3</accession>
<feature type="region of interest" description="Disordered" evidence="3">
    <location>
        <begin position="69"/>
        <end position="112"/>
    </location>
</feature>
<dbReference type="GO" id="GO:0005737">
    <property type="term" value="C:cytoplasm"/>
    <property type="evidence" value="ECO:0007669"/>
    <property type="project" value="TreeGrafter"/>
</dbReference>
<feature type="compositionally biased region" description="Basic residues" evidence="3">
    <location>
        <begin position="69"/>
        <end position="80"/>
    </location>
</feature>
<dbReference type="EMBL" id="JAICCE010000003">
    <property type="protein sequence ID" value="KAG9279494.1"/>
    <property type="molecule type" value="Genomic_DNA"/>
</dbReference>
<dbReference type="AlphaFoldDB" id="A0A8T2M8I3"/>
<evidence type="ECO:0000259" key="4">
    <source>
        <dbReference type="PROSITE" id="PS50105"/>
    </source>
</evidence>
<comment type="caution">
    <text evidence="5">The sequence shown here is derived from an EMBL/GenBank/DDBJ whole genome shotgun (WGS) entry which is preliminary data.</text>
</comment>
<sequence length="438" mass="49209">MGYGKPAHFLFPPGYQKKTAKGYKEPLIVSELPVSVMQLDETENVFADLSDAIPETELLDSSVQKCRVQVRRSRNRPSRSRLRDSISSTEGDDGLDRRSLDSPLHSVPQPGIHVSSLSPELLLSSPFHPSPFSFDSPLRRSPDEPNSSSPAPKGRYRQLTNATSHEALVPRPASSPCRSCPETSPVYFRRTRRPESEVLVTDDCEDSSPAEPGSPSVVLDKKTKRRFLDLGVTLRRSYVRVRRDKSNRLSMGNREPSENPSRPFVPFHWFSDSHRSSASTSPKTAARSGSPSKSDSQESTFSDDFSPKSPLPTASSPSDSRSSHPYHTLSQSSDEPLDEQQCLVSSWSTQQVCDWLRSLNMEQYAPEFRNKDIDGELLLQLDGNKLKSLGVLSSSDRSVLKRRIKDINSAAEKERKALDKLEKQREKQRKKDQEQRKN</sequence>
<feature type="compositionally biased region" description="Polar residues" evidence="3">
    <location>
        <begin position="276"/>
        <end position="303"/>
    </location>
</feature>
<dbReference type="OrthoDB" id="445896at2759"/>
<dbReference type="GO" id="GO:0007015">
    <property type="term" value="P:actin filament organization"/>
    <property type="evidence" value="ECO:0007669"/>
    <property type="project" value="TreeGrafter"/>
</dbReference>
<feature type="region of interest" description="Disordered" evidence="3">
    <location>
        <begin position="411"/>
        <end position="438"/>
    </location>
</feature>